<organism evidence="4">
    <name type="scientific">Candidatus Methanophagaceae archaeon ANME-1 ERB6</name>
    <dbReference type="NCBI Taxonomy" id="2759912"/>
    <lineage>
        <taxon>Archaea</taxon>
        <taxon>Methanobacteriati</taxon>
        <taxon>Methanobacteriota</taxon>
        <taxon>Stenosarchaea group</taxon>
        <taxon>Methanomicrobia</taxon>
        <taxon>Candidatus Methanophagales</taxon>
        <taxon>Candidatus Methanophagaceae</taxon>
    </lineage>
</organism>
<evidence type="ECO:0000313" key="4">
    <source>
        <dbReference type="EMBL" id="QNO51425.1"/>
    </source>
</evidence>
<evidence type="ECO:0000256" key="2">
    <source>
        <dbReference type="ARBA" id="ARBA00022649"/>
    </source>
</evidence>
<dbReference type="AlphaFoldDB" id="A0A7G9YTU1"/>
<dbReference type="SUPFAM" id="SSF141694">
    <property type="entry name" value="AF2212/PG0164-like"/>
    <property type="match status" value="1"/>
</dbReference>
<comment type="function">
    <text evidence="3">Antitoxin component of a type II toxin-antitoxin (TA) system.</text>
</comment>
<evidence type="ECO:0000256" key="3">
    <source>
        <dbReference type="RuleBase" id="RU368051"/>
    </source>
</evidence>
<evidence type="ECO:0000256" key="1">
    <source>
        <dbReference type="ARBA" id="ARBA00006615"/>
    </source>
</evidence>
<dbReference type="InterPro" id="IPR024069">
    <property type="entry name" value="AF2212-like_dom_sf"/>
</dbReference>
<comment type="similarity">
    <text evidence="1 3">Belongs to the UPF0165 family.</text>
</comment>
<reference evidence="4" key="1">
    <citation type="submission" date="2020-06" db="EMBL/GenBank/DDBJ databases">
        <title>Unique genomic features of the anaerobic methanotrophic archaea.</title>
        <authorList>
            <person name="Chadwick G.L."/>
            <person name="Skennerton C.T."/>
            <person name="Laso-Perez R."/>
            <person name="Leu A.O."/>
            <person name="Speth D.R."/>
            <person name="Yu H."/>
            <person name="Morgan-Lang C."/>
            <person name="Hatzenpichler R."/>
            <person name="Goudeau D."/>
            <person name="Malmstrom R."/>
            <person name="Brazelton W.J."/>
            <person name="Woyke T."/>
            <person name="Hallam S.J."/>
            <person name="Tyson G.W."/>
            <person name="Wegener G."/>
            <person name="Boetius A."/>
            <person name="Orphan V."/>
        </authorList>
    </citation>
    <scope>NUCLEOTIDE SEQUENCE</scope>
</reference>
<protein>
    <recommendedName>
        <fullName evidence="3">Antitoxin</fullName>
    </recommendedName>
</protein>
<dbReference type="Gene3D" id="4.10.1150.10">
    <property type="entry name" value="AF2212/PG0164-like"/>
    <property type="match status" value="1"/>
</dbReference>
<dbReference type="InterPro" id="IPR008203">
    <property type="entry name" value="AF2212-like"/>
</dbReference>
<keyword evidence="2 3" id="KW-1277">Toxin-antitoxin system</keyword>
<gene>
    <name evidence="4" type="ORF">PFCPEAIJ_00027</name>
</gene>
<accession>A0A7G9YTU1</accession>
<sequence>MQKTIEVVYEKGVFKPLEKVEILEGTKIPMKIQNSYH</sequence>
<dbReference type="Pfam" id="PF01954">
    <property type="entry name" value="AF2212-like"/>
    <property type="match status" value="1"/>
</dbReference>
<name>A0A7G9YTU1_9EURY</name>
<proteinExistence type="inferred from homology"/>
<dbReference type="EMBL" id="MT631469">
    <property type="protein sequence ID" value="QNO51425.1"/>
    <property type="molecule type" value="Genomic_DNA"/>
</dbReference>